<comment type="similarity">
    <text evidence="7">Belongs to the binding-protein-dependent transport system permease family.</text>
</comment>
<proteinExistence type="inferred from homology"/>
<evidence type="ECO:0000256" key="6">
    <source>
        <dbReference type="ARBA" id="ARBA00023136"/>
    </source>
</evidence>
<organism evidence="9 10">
    <name type="scientific">Streptomyces millisiae</name>
    <dbReference type="NCBI Taxonomy" id="3075542"/>
    <lineage>
        <taxon>Bacteria</taxon>
        <taxon>Bacillati</taxon>
        <taxon>Actinomycetota</taxon>
        <taxon>Actinomycetes</taxon>
        <taxon>Kitasatosporales</taxon>
        <taxon>Streptomycetaceae</taxon>
        <taxon>Streptomyces</taxon>
    </lineage>
</organism>
<comment type="subcellular location">
    <subcellularLocation>
        <location evidence="1 7">Cell membrane</location>
        <topology evidence="1 7">Multi-pass membrane protein</topology>
    </subcellularLocation>
</comment>
<dbReference type="Gene3D" id="1.10.3720.10">
    <property type="entry name" value="MetI-like"/>
    <property type="match status" value="1"/>
</dbReference>
<keyword evidence="2 7" id="KW-0813">Transport</keyword>
<comment type="caution">
    <text evidence="9">The sequence shown here is derived from an EMBL/GenBank/DDBJ whole genome shotgun (WGS) entry which is preliminary data.</text>
</comment>
<evidence type="ECO:0000256" key="5">
    <source>
        <dbReference type="ARBA" id="ARBA00022989"/>
    </source>
</evidence>
<evidence type="ECO:0000256" key="7">
    <source>
        <dbReference type="RuleBase" id="RU363032"/>
    </source>
</evidence>
<feature type="domain" description="ABC transmembrane type-1" evidence="8">
    <location>
        <begin position="95"/>
        <end position="299"/>
    </location>
</feature>
<dbReference type="InterPro" id="IPR045621">
    <property type="entry name" value="BPD_transp_1_N"/>
</dbReference>
<feature type="transmembrane region" description="Helical" evidence="7">
    <location>
        <begin position="173"/>
        <end position="193"/>
    </location>
</feature>
<dbReference type="PANTHER" id="PTHR43163:SF3">
    <property type="entry name" value="PEPTIDE ABC TRANSPORTER PERMEASE PROTEIN"/>
    <property type="match status" value="1"/>
</dbReference>
<evidence type="ECO:0000313" key="9">
    <source>
        <dbReference type="EMBL" id="MDT0317913.1"/>
    </source>
</evidence>
<dbReference type="SUPFAM" id="SSF161098">
    <property type="entry name" value="MetI-like"/>
    <property type="match status" value="1"/>
</dbReference>
<keyword evidence="5 7" id="KW-1133">Transmembrane helix</keyword>
<evidence type="ECO:0000256" key="1">
    <source>
        <dbReference type="ARBA" id="ARBA00004651"/>
    </source>
</evidence>
<dbReference type="Proteomes" id="UP001183420">
    <property type="component" value="Unassembled WGS sequence"/>
</dbReference>
<feature type="transmembrane region" description="Helical" evidence="7">
    <location>
        <begin position="280"/>
        <end position="306"/>
    </location>
</feature>
<evidence type="ECO:0000256" key="3">
    <source>
        <dbReference type="ARBA" id="ARBA00022475"/>
    </source>
</evidence>
<feature type="transmembrane region" description="Helical" evidence="7">
    <location>
        <begin position="134"/>
        <end position="161"/>
    </location>
</feature>
<dbReference type="Pfam" id="PF00528">
    <property type="entry name" value="BPD_transp_1"/>
    <property type="match status" value="1"/>
</dbReference>
<accession>A0ABU2LKY0</accession>
<evidence type="ECO:0000259" key="8">
    <source>
        <dbReference type="PROSITE" id="PS50928"/>
    </source>
</evidence>
<evidence type="ECO:0000313" key="10">
    <source>
        <dbReference type="Proteomes" id="UP001183420"/>
    </source>
</evidence>
<feature type="transmembrane region" description="Helical" evidence="7">
    <location>
        <begin position="238"/>
        <end position="260"/>
    </location>
</feature>
<keyword evidence="4 7" id="KW-0812">Transmembrane</keyword>
<name>A0ABU2LKY0_9ACTN</name>
<feature type="transmembrane region" description="Helical" evidence="7">
    <location>
        <begin position="101"/>
        <end position="122"/>
    </location>
</feature>
<dbReference type="InterPro" id="IPR035906">
    <property type="entry name" value="MetI-like_sf"/>
</dbReference>
<dbReference type="PANTHER" id="PTHR43163">
    <property type="entry name" value="DIPEPTIDE TRANSPORT SYSTEM PERMEASE PROTEIN DPPB-RELATED"/>
    <property type="match status" value="1"/>
</dbReference>
<dbReference type="InterPro" id="IPR000515">
    <property type="entry name" value="MetI-like"/>
</dbReference>
<dbReference type="EMBL" id="JAVREM010000004">
    <property type="protein sequence ID" value="MDT0317913.1"/>
    <property type="molecule type" value="Genomic_DNA"/>
</dbReference>
<keyword evidence="10" id="KW-1185">Reference proteome</keyword>
<dbReference type="CDD" id="cd06261">
    <property type="entry name" value="TM_PBP2"/>
    <property type="match status" value="1"/>
</dbReference>
<evidence type="ECO:0000256" key="2">
    <source>
        <dbReference type="ARBA" id="ARBA00022448"/>
    </source>
</evidence>
<reference evidence="10" key="1">
    <citation type="submission" date="2023-07" db="EMBL/GenBank/DDBJ databases">
        <title>30 novel species of actinomycetes from the DSMZ collection.</title>
        <authorList>
            <person name="Nouioui I."/>
        </authorList>
    </citation>
    <scope>NUCLEOTIDE SEQUENCE [LARGE SCALE GENOMIC DNA]</scope>
    <source>
        <strain evidence="10">DSM 44918</strain>
    </source>
</reference>
<keyword evidence="3" id="KW-1003">Cell membrane</keyword>
<evidence type="ECO:0000256" key="4">
    <source>
        <dbReference type="ARBA" id="ARBA00022692"/>
    </source>
</evidence>
<keyword evidence="6 7" id="KW-0472">Membrane</keyword>
<dbReference type="Pfam" id="PF19300">
    <property type="entry name" value="BPD_transp_1_N"/>
    <property type="match status" value="1"/>
</dbReference>
<dbReference type="RefSeq" id="WP_311596201.1">
    <property type="nucleotide sequence ID" value="NZ_JAVREM010000004.1"/>
</dbReference>
<dbReference type="PROSITE" id="PS50928">
    <property type="entry name" value="ABC_TM1"/>
    <property type="match status" value="1"/>
</dbReference>
<sequence>MLSYIVRRLAAGVVLLFVISGIAYATMFLSGGDIARRLLGQMATEDQVAAKAGELGLDQPLVTRYFDWLGSALGGDFGRSWFTGEPVAQALENRLPVTLTLVIGTTLVVAVVSVLLGTAAAVRRGWLDRTVQLLSVAGYALPGFWIALLLALVVAVELGWFPATGYVPFSLSVAGWLSTITLPIAALSIGAVASTTQQVRGAMIDVLRQDYIRTLRSRGLPRRRVLLRHALRNASGPGLTVLALQFIGLMGGAVFVEQIFALPGIGLLAVNATTRGDIPMVMGVVVVTVVLVTVVNLLIDIAVGFLNPKARVR</sequence>
<gene>
    <name evidence="9" type="ORF">RNC47_06090</name>
</gene>
<protein>
    <submittedName>
        <fullName evidence="9">ABC transporter permease</fullName>
    </submittedName>
</protein>